<dbReference type="NCBIfam" id="NF001033">
    <property type="entry name" value="PRK00114.1"/>
    <property type="match status" value="1"/>
</dbReference>
<accession>A0A1S8YJU3</accession>
<feature type="disulfide bond" description="Redox-active" evidence="6">
    <location>
        <begin position="230"/>
        <end position="232"/>
    </location>
</feature>
<name>A0A1S8YJU3_9GAMM</name>
<dbReference type="Gene3D" id="3.90.1280.10">
    <property type="entry name" value="HSP33 redox switch-like"/>
    <property type="match status" value="1"/>
</dbReference>
<dbReference type="HAMAP" id="MF_00117">
    <property type="entry name" value="HslO"/>
    <property type="match status" value="1"/>
</dbReference>
<reference evidence="7 8" key="1">
    <citation type="submission" date="2016-12" db="EMBL/GenBank/DDBJ databases">
        <title>Izhakiella australiana sp. nov. of genus Izhakiella isolated from Australian desert.</title>
        <authorList>
            <person name="Ji M."/>
        </authorList>
    </citation>
    <scope>NUCLEOTIDE SEQUENCE [LARGE SCALE GENOMIC DNA]</scope>
    <source>
        <strain evidence="7 8">D4N98</strain>
    </source>
</reference>
<dbReference type="Gene3D" id="1.10.287.480">
    <property type="entry name" value="helix hairpin bin"/>
    <property type="match status" value="1"/>
</dbReference>
<evidence type="ECO:0000313" key="7">
    <source>
        <dbReference type="EMBL" id="OON39331.1"/>
    </source>
</evidence>
<dbReference type="GO" id="GO:0042026">
    <property type="term" value="P:protein refolding"/>
    <property type="evidence" value="ECO:0007669"/>
    <property type="project" value="TreeGrafter"/>
</dbReference>
<comment type="function">
    <text evidence="6">Redox regulated molecular chaperone. Protects both thermally unfolding and oxidatively damaged proteins from irreversible aggregation. Plays an important role in the bacterial defense system toward oxidative stress.</text>
</comment>
<dbReference type="RefSeq" id="WP_078003265.1">
    <property type="nucleotide sequence ID" value="NZ_MRUL01000009.1"/>
</dbReference>
<dbReference type="InterPro" id="IPR000397">
    <property type="entry name" value="Heat_shock_Hsp33"/>
</dbReference>
<evidence type="ECO:0000256" key="4">
    <source>
        <dbReference type="ARBA" id="ARBA00023186"/>
    </source>
</evidence>
<comment type="subcellular location">
    <subcellularLocation>
        <location evidence="6">Cytoplasm</location>
    </subcellularLocation>
</comment>
<dbReference type="InterPro" id="IPR016153">
    <property type="entry name" value="Heat_shock_Hsp33_N"/>
</dbReference>
<dbReference type="InterPro" id="IPR016154">
    <property type="entry name" value="Heat_shock_Hsp33_C"/>
</dbReference>
<sequence>MSHSDQIHRYLFENYAVRGELVTVSETWQEIIKDHDYPQPVQQLLAELLVATSLLTATLKFDGDITVQLQGDGPLTLAVINGTNNQQMRGVARMQGDIAPGSSLKQMVGKGYLVITITPSQGERYQGVVGLEGDTLAACLEDYFMRSEQLPTRLYIHSRSDEQNAGAGGILLQVLPAQDADSNDFDHLATLTSTLKTDELLDLSARDVLWRLYHQEEVTVYDPHPISFHCSCSRERCEEVLRTLPAEEVDQILQEDGKIDMHCDYCGSHYIYDAVDIAALRNDAAESGSERTH</sequence>
<keyword evidence="4 6" id="KW-0143">Chaperone</keyword>
<gene>
    <name evidence="6" type="primary">hslO</name>
    <name evidence="7" type="ORF">BTJ39_13690</name>
</gene>
<proteinExistence type="inferred from homology"/>
<keyword evidence="2 6" id="KW-0862">Zinc</keyword>
<dbReference type="InterPro" id="IPR023212">
    <property type="entry name" value="Hsp33_helix_hairpin_bin_dom_sf"/>
</dbReference>
<evidence type="ECO:0000256" key="6">
    <source>
        <dbReference type="HAMAP-Rule" id="MF_00117"/>
    </source>
</evidence>
<evidence type="ECO:0000313" key="8">
    <source>
        <dbReference type="Proteomes" id="UP000190667"/>
    </source>
</evidence>
<evidence type="ECO:0000256" key="5">
    <source>
        <dbReference type="ARBA" id="ARBA00023284"/>
    </source>
</evidence>
<dbReference type="PANTHER" id="PTHR30111">
    <property type="entry name" value="33 KDA CHAPERONIN"/>
    <property type="match status" value="1"/>
</dbReference>
<comment type="PTM">
    <text evidence="6">Under oxidizing conditions two disulfide bonds are formed involving the reactive cysteines. Under reducing conditions zinc is bound to the reactive cysteines and the protein is inactive.</text>
</comment>
<dbReference type="STRING" id="1926881.BTJ39_13690"/>
<dbReference type="PIRSF" id="PIRSF005261">
    <property type="entry name" value="Heat_shock_Hsp33"/>
    <property type="match status" value="1"/>
</dbReference>
<dbReference type="Pfam" id="PF01430">
    <property type="entry name" value="HSP33"/>
    <property type="match status" value="1"/>
</dbReference>
<keyword evidence="5 6" id="KW-0676">Redox-active center</keyword>
<dbReference type="GO" id="GO:0005737">
    <property type="term" value="C:cytoplasm"/>
    <property type="evidence" value="ECO:0007669"/>
    <property type="project" value="UniProtKB-SubCell"/>
</dbReference>
<keyword evidence="1 6" id="KW-0963">Cytoplasm</keyword>
<dbReference type="GO" id="GO:0051082">
    <property type="term" value="F:unfolded protein binding"/>
    <property type="evidence" value="ECO:0007669"/>
    <property type="project" value="UniProtKB-UniRule"/>
</dbReference>
<dbReference type="SUPFAM" id="SSF118352">
    <property type="entry name" value="HSP33 redox switch-like"/>
    <property type="match status" value="1"/>
</dbReference>
<keyword evidence="8" id="KW-1185">Reference proteome</keyword>
<dbReference type="GO" id="GO:0044183">
    <property type="term" value="F:protein folding chaperone"/>
    <property type="evidence" value="ECO:0007669"/>
    <property type="project" value="TreeGrafter"/>
</dbReference>
<dbReference type="SUPFAM" id="SSF64397">
    <property type="entry name" value="Hsp33 domain"/>
    <property type="match status" value="1"/>
</dbReference>
<protein>
    <recommendedName>
        <fullName evidence="6">33 kDa chaperonin</fullName>
    </recommendedName>
    <alternativeName>
        <fullName evidence="6">Heat shock protein 33 homolog</fullName>
        <shortName evidence="6">HSP33</shortName>
    </alternativeName>
</protein>
<organism evidence="7 8">
    <name type="scientific">Izhakiella australiensis</name>
    <dbReference type="NCBI Taxonomy" id="1926881"/>
    <lineage>
        <taxon>Bacteria</taxon>
        <taxon>Pseudomonadati</taxon>
        <taxon>Pseudomonadota</taxon>
        <taxon>Gammaproteobacteria</taxon>
        <taxon>Enterobacterales</taxon>
        <taxon>Erwiniaceae</taxon>
        <taxon>Izhakiella</taxon>
    </lineage>
</organism>
<dbReference type="CDD" id="cd00498">
    <property type="entry name" value="Hsp33"/>
    <property type="match status" value="1"/>
</dbReference>
<dbReference type="Gene3D" id="3.55.30.10">
    <property type="entry name" value="Hsp33 domain"/>
    <property type="match status" value="1"/>
</dbReference>
<evidence type="ECO:0000256" key="2">
    <source>
        <dbReference type="ARBA" id="ARBA00022833"/>
    </source>
</evidence>
<keyword evidence="3 6" id="KW-1015">Disulfide bond</keyword>
<evidence type="ECO:0000256" key="3">
    <source>
        <dbReference type="ARBA" id="ARBA00023157"/>
    </source>
</evidence>
<dbReference type="EMBL" id="MRUL01000009">
    <property type="protein sequence ID" value="OON39331.1"/>
    <property type="molecule type" value="Genomic_DNA"/>
</dbReference>
<comment type="caution">
    <text evidence="7">The sequence shown here is derived from an EMBL/GenBank/DDBJ whole genome shotgun (WGS) entry which is preliminary data.</text>
</comment>
<dbReference type="Proteomes" id="UP000190667">
    <property type="component" value="Unassembled WGS sequence"/>
</dbReference>
<comment type="similarity">
    <text evidence="6">Belongs to the HSP33 family.</text>
</comment>
<evidence type="ECO:0000256" key="1">
    <source>
        <dbReference type="ARBA" id="ARBA00022490"/>
    </source>
</evidence>
<dbReference type="PANTHER" id="PTHR30111:SF1">
    <property type="entry name" value="33 KDA CHAPERONIN"/>
    <property type="match status" value="1"/>
</dbReference>
<dbReference type="AlphaFoldDB" id="A0A1S8YJU3"/>
<dbReference type="OrthoDB" id="9793753at2"/>
<feature type="disulfide bond" description="Redox-active" evidence="6">
    <location>
        <begin position="263"/>
        <end position="266"/>
    </location>
</feature>